<dbReference type="GO" id="GO:0000271">
    <property type="term" value="P:polysaccharide biosynthetic process"/>
    <property type="evidence" value="ECO:0007669"/>
    <property type="project" value="InterPro"/>
</dbReference>
<dbReference type="SUPFAM" id="SSF51735">
    <property type="entry name" value="NAD(P)-binding Rossmann-fold domains"/>
    <property type="match status" value="1"/>
</dbReference>
<evidence type="ECO:0000256" key="3">
    <source>
        <dbReference type="ARBA" id="ARBA00012954"/>
    </source>
</evidence>
<dbReference type="PANTHER" id="PTHR43750">
    <property type="entry name" value="UDP-GLUCOSE 6-DEHYDROGENASE TUAD"/>
    <property type="match status" value="1"/>
</dbReference>
<keyword evidence="4 7" id="KW-0560">Oxidoreductase</keyword>
<dbReference type="UniPathway" id="UPA00038">
    <property type="reaction ID" value="UER00491"/>
</dbReference>
<dbReference type="InterPro" id="IPR017476">
    <property type="entry name" value="UDP-Glc/GDP-Man"/>
</dbReference>
<dbReference type="SUPFAM" id="SSF48179">
    <property type="entry name" value="6-phosphogluconate dehydrogenase C-terminal domain-like"/>
    <property type="match status" value="1"/>
</dbReference>
<evidence type="ECO:0000259" key="11">
    <source>
        <dbReference type="SMART" id="SM00984"/>
    </source>
</evidence>
<protein>
    <recommendedName>
        <fullName evidence="3 7">UDP-glucose 6-dehydrogenase</fullName>
        <ecNumber evidence="3 7">1.1.1.22</ecNumber>
    </recommendedName>
</protein>
<dbReference type="EMBL" id="PEXU01000014">
    <property type="protein sequence ID" value="PIS42874.1"/>
    <property type="molecule type" value="Genomic_DNA"/>
</dbReference>
<name>A0A2H0YWK2_9BACT</name>
<evidence type="ECO:0000313" key="13">
    <source>
        <dbReference type="Proteomes" id="UP000231542"/>
    </source>
</evidence>
<dbReference type="InterPro" id="IPR028357">
    <property type="entry name" value="UDPglc_DH_bac"/>
</dbReference>
<feature type="binding site" evidence="9">
    <location>
        <begin position="150"/>
        <end position="153"/>
    </location>
    <ligand>
        <name>substrate</name>
    </ligand>
</feature>
<dbReference type="InterPro" id="IPR014027">
    <property type="entry name" value="UDP-Glc/GDP-Man_DH_C"/>
</dbReference>
<dbReference type="NCBIfam" id="TIGR03026">
    <property type="entry name" value="NDP-sugDHase"/>
    <property type="match status" value="1"/>
</dbReference>
<dbReference type="GO" id="GO:0006065">
    <property type="term" value="P:UDP-glucuronate biosynthetic process"/>
    <property type="evidence" value="ECO:0007669"/>
    <property type="project" value="UniProtKB-UniPathway"/>
</dbReference>
<keyword evidence="5 7" id="KW-0520">NAD</keyword>
<sequence length="429" mass="47014">MKISVIGTGYVGLVTGTCFAELGNEVICSDIDEGKIYTLKKGGIPIYEPGLKELIDRNVRGGRISFTTDVGSSVKHGEVVFIAVGTPPGEDGSADLKYVKDVAKTISENIDSYKIIVNKSTVPVGTGDIVSDIIKEKYKGEFDVVSNPEFLREGSAVQDSLHPDRVVIGNGNERARKIMEELYKPLECPILFTDVKSAEIIKYASNSLLATEISFINSIARLAEKVGANIQAVSEGMKLDRRIGKSSFLNAGCGYGGSCFPKDVKALVKTLTEYKANPCLLRAVESINDEQKLLVVKKLKTLIPKLKGKKVGIWGLAFKPNTDDLREAVSLAVIPALLKEEAKVAVFDPAAISEAKKIFKDAVTYCRDSCEVLKESDALIILTEWDEFKQIDKNKVKKLLRVPNIVDGRNIFDPRDMKKLGFNYLSIGR</sequence>
<comment type="caution">
    <text evidence="12">The sequence shown here is derived from an EMBL/GenBank/DDBJ whole genome shotgun (WGS) entry which is preliminary data.</text>
</comment>
<dbReference type="Pfam" id="PF03720">
    <property type="entry name" value="UDPG_MGDP_dh_C"/>
    <property type="match status" value="1"/>
</dbReference>
<dbReference type="AlphaFoldDB" id="A0A2H0YWK2"/>
<evidence type="ECO:0000256" key="8">
    <source>
        <dbReference type="PIRSR" id="PIRSR500134-1"/>
    </source>
</evidence>
<dbReference type="InterPro" id="IPR036291">
    <property type="entry name" value="NAD(P)-bd_dom_sf"/>
</dbReference>
<feature type="binding site" evidence="10">
    <location>
        <position position="121"/>
    </location>
    <ligand>
        <name>NAD(+)</name>
        <dbReference type="ChEBI" id="CHEBI:57540"/>
    </ligand>
</feature>
<dbReference type="SMART" id="SM00984">
    <property type="entry name" value="UDPG_MGDP_dh_C"/>
    <property type="match status" value="1"/>
</dbReference>
<dbReference type="InterPro" id="IPR008927">
    <property type="entry name" value="6-PGluconate_DH-like_C_sf"/>
</dbReference>
<evidence type="ECO:0000256" key="10">
    <source>
        <dbReference type="PIRSR" id="PIRSR500134-3"/>
    </source>
</evidence>
<evidence type="ECO:0000256" key="2">
    <source>
        <dbReference type="ARBA" id="ARBA00006601"/>
    </source>
</evidence>
<dbReference type="EC" id="1.1.1.22" evidence="3 7"/>
<dbReference type="InterPro" id="IPR036220">
    <property type="entry name" value="UDP-Glc/GDP-Man_DH_C_sf"/>
</dbReference>
<dbReference type="PANTHER" id="PTHR43750:SF3">
    <property type="entry name" value="UDP-GLUCOSE 6-DEHYDROGENASE TUAD"/>
    <property type="match status" value="1"/>
</dbReference>
<comment type="pathway">
    <text evidence="1">Nucleotide-sugar biosynthesis; UDP-alpha-D-glucuronate biosynthesis; UDP-alpha-D-glucuronate from UDP-alpha-D-glucose: step 1/1.</text>
</comment>
<feature type="binding site" evidence="9">
    <location>
        <position position="319"/>
    </location>
    <ligand>
        <name>substrate</name>
    </ligand>
</feature>
<feature type="active site" description="Nucleophile" evidence="8">
    <location>
        <position position="259"/>
    </location>
</feature>
<evidence type="ECO:0000256" key="7">
    <source>
        <dbReference type="PIRNR" id="PIRNR000124"/>
    </source>
</evidence>
<evidence type="ECO:0000256" key="9">
    <source>
        <dbReference type="PIRSR" id="PIRSR500134-2"/>
    </source>
</evidence>
<evidence type="ECO:0000256" key="6">
    <source>
        <dbReference type="ARBA" id="ARBA00047473"/>
    </source>
</evidence>
<feature type="binding site" evidence="10">
    <location>
        <position position="262"/>
    </location>
    <ligand>
        <name>NAD(+)</name>
        <dbReference type="ChEBI" id="CHEBI:57540"/>
    </ligand>
</feature>
<dbReference type="SUPFAM" id="SSF52413">
    <property type="entry name" value="UDP-glucose/GDP-mannose dehydrogenase C-terminal domain"/>
    <property type="match status" value="1"/>
</dbReference>
<dbReference type="Proteomes" id="UP000231542">
    <property type="component" value="Unassembled WGS sequence"/>
</dbReference>
<evidence type="ECO:0000313" key="12">
    <source>
        <dbReference type="EMBL" id="PIS42874.1"/>
    </source>
</evidence>
<feature type="binding site" evidence="10">
    <location>
        <position position="35"/>
    </location>
    <ligand>
        <name>NAD(+)</name>
        <dbReference type="ChEBI" id="CHEBI:57540"/>
    </ligand>
</feature>
<dbReference type="Gene3D" id="3.40.50.720">
    <property type="entry name" value="NAD(P)-binding Rossmann-like Domain"/>
    <property type="match status" value="2"/>
</dbReference>
<dbReference type="PIRSF" id="PIRSF500134">
    <property type="entry name" value="UDPglc_DH_bac"/>
    <property type="match status" value="1"/>
</dbReference>
<organism evidence="12 13">
    <name type="scientific">Candidatus Kerfeldbacteria bacterium CG08_land_8_20_14_0_20_40_16</name>
    <dbReference type="NCBI Taxonomy" id="2014244"/>
    <lineage>
        <taxon>Bacteria</taxon>
        <taxon>Candidatus Kerfeldiibacteriota</taxon>
    </lineage>
</organism>
<evidence type="ECO:0000256" key="1">
    <source>
        <dbReference type="ARBA" id="ARBA00004701"/>
    </source>
</evidence>
<comment type="similarity">
    <text evidence="2 7">Belongs to the UDP-glucose/GDP-mannose dehydrogenase family.</text>
</comment>
<dbReference type="GO" id="GO:0051287">
    <property type="term" value="F:NAD binding"/>
    <property type="evidence" value="ECO:0007669"/>
    <property type="project" value="InterPro"/>
</dbReference>
<feature type="binding site" evidence="10">
    <location>
        <position position="326"/>
    </location>
    <ligand>
        <name>NAD(+)</name>
        <dbReference type="ChEBI" id="CHEBI:57540"/>
    </ligand>
</feature>
<feature type="binding site" evidence="9">
    <location>
        <position position="202"/>
    </location>
    <ligand>
        <name>substrate</name>
    </ligand>
</feature>
<comment type="catalytic activity">
    <reaction evidence="6 7">
        <text>UDP-alpha-D-glucose + 2 NAD(+) + H2O = UDP-alpha-D-glucuronate + 2 NADH + 3 H(+)</text>
        <dbReference type="Rhea" id="RHEA:23596"/>
        <dbReference type="ChEBI" id="CHEBI:15377"/>
        <dbReference type="ChEBI" id="CHEBI:15378"/>
        <dbReference type="ChEBI" id="CHEBI:57540"/>
        <dbReference type="ChEBI" id="CHEBI:57945"/>
        <dbReference type="ChEBI" id="CHEBI:58052"/>
        <dbReference type="ChEBI" id="CHEBI:58885"/>
        <dbReference type="EC" id="1.1.1.22"/>
    </reaction>
</comment>
<evidence type="ECO:0000256" key="5">
    <source>
        <dbReference type="ARBA" id="ARBA00023027"/>
    </source>
</evidence>
<accession>A0A2H0YWK2</accession>
<feature type="binding site" evidence="10">
    <location>
        <position position="86"/>
    </location>
    <ligand>
        <name>NAD(+)</name>
        <dbReference type="ChEBI" id="CHEBI:57540"/>
    </ligand>
</feature>
<dbReference type="Pfam" id="PF03721">
    <property type="entry name" value="UDPG_MGDP_dh_N"/>
    <property type="match status" value="1"/>
</dbReference>
<reference evidence="12 13" key="1">
    <citation type="submission" date="2017-09" db="EMBL/GenBank/DDBJ databases">
        <title>Depth-based differentiation of microbial function through sediment-hosted aquifers and enrichment of novel symbionts in the deep terrestrial subsurface.</title>
        <authorList>
            <person name="Probst A.J."/>
            <person name="Ladd B."/>
            <person name="Jarett J.K."/>
            <person name="Geller-Mcgrath D.E."/>
            <person name="Sieber C.M."/>
            <person name="Emerson J.B."/>
            <person name="Anantharaman K."/>
            <person name="Thomas B.C."/>
            <person name="Malmstrom R."/>
            <person name="Stieglmeier M."/>
            <person name="Klingl A."/>
            <person name="Woyke T."/>
            <person name="Ryan C.M."/>
            <person name="Banfield J.F."/>
        </authorList>
    </citation>
    <scope>NUCLEOTIDE SEQUENCE [LARGE SCALE GENOMIC DNA]</scope>
    <source>
        <strain evidence="12">CG08_land_8_20_14_0_20_40_16</strain>
    </source>
</reference>
<evidence type="ECO:0000256" key="4">
    <source>
        <dbReference type="ARBA" id="ARBA00023002"/>
    </source>
</evidence>
<proteinExistence type="inferred from homology"/>
<feature type="binding site" evidence="10">
    <location>
        <position position="30"/>
    </location>
    <ligand>
        <name>NAD(+)</name>
        <dbReference type="ChEBI" id="CHEBI:57540"/>
    </ligand>
</feature>
<feature type="domain" description="UDP-glucose/GDP-mannose dehydrogenase C-terminal" evidence="11">
    <location>
        <begin position="312"/>
        <end position="414"/>
    </location>
</feature>
<gene>
    <name evidence="12" type="ORF">COT24_01180</name>
</gene>
<dbReference type="InterPro" id="IPR014026">
    <property type="entry name" value="UDP-Glc/GDP-Man_DH_dimer"/>
</dbReference>
<dbReference type="Pfam" id="PF00984">
    <property type="entry name" value="UDPG_MGDP_dh"/>
    <property type="match status" value="1"/>
</dbReference>
<dbReference type="InterPro" id="IPR001732">
    <property type="entry name" value="UDP-Glc/GDP-Man_DH_N"/>
</dbReference>
<dbReference type="PIRSF" id="PIRSF000124">
    <property type="entry name" value="UDPglc_GDPman_dh"/>
    <property type="match status" value="1"/>
</dbReference>
<feature type="binding site" evidence="9">
    <location>
        <position position="256"/>
    </location>
    <ligand>
        <name>substrate</name>
    </ligand>
</feature>
<feature type="binding site" evidence="9">
    <location>
        <begin position="248"/>
        <end position="252"/>
    </location>
    <ligand>
        <name>substrate</name>
    </ligand>
</feature>
<feature type="binding site" evidence="10">
    <location>
        <position position="153"/>
    </location>
    <ligand>
        <name>NAD(+)</name>
        <dbReference type="ChEBI" id="CHEBI:57540"/>
    </ligand>
</feature>
<dbReference type="GO" id="GO:0003979">
    <property type="term" value="F:UDP-glucose 6-dehydrogenase activity"/>
    <property type="evidence" value="ECO:0007669"/>
    <property type="project" value="UniProtKB-EC"/>
</dbReference>
<dbReference type="Gene3D" id="1.20.5.100">
    <property type="entry name" value="Cytochrome c1, transmembrane anchor, C-terminal"/>
    <property type="match status" value="1"/>
</dbReference>